<dbReference type="VEuPathDB" id="FungiDB:ATEG_08175"/>
<dbReference type="PANTHER" id="PTHR42109">
    <property type="entry name" value="UNPLACED GENOMIC SCAFFOLD UM_SCAF_CONTIG_1.265, WHOLE GENOME SHOTGUN SEQUENCE"/>
    <property type="match status" value="1"/>
</dbReference>
<accession>A0A5M3YZ03</accession>
<comment type="caution">
    <text evidence="2">The sequence shown here is derived from an EMBL/GenBank/DDBJ whole genome shotgun (WGS) entry which is preliminary data.</text>
</comment>
<gene>
    <name evidence="2" type="ORF">ATEIFO6365_0001026100</name>
</gene>
<keyword evidence="3" id="KW-1185">Reference proteome</keyword>
<sequence>MAVNYRHGLSILELIFYVPVVFVSLWMAFRHGFTRSAGWIFFTVFALLKVIGACCYLDTIQNPDSKTLYTTWAVCTSIGLGPLIQACISLLSRANNSIGRVKGQGITPFFFRIPGAATIVGIVFSIIGATKAKNLIANMATSDTKIGLILFLAAWGGLGLLQLLLMSKIGSMEMGERRLLVAVGLSLPLILVRLVYSFVWIFGQNSDFSMFTGNVTIYLVMVVLEQIAVVAVCLGVGVTLKQRN</sequence>
<reference evidence="2 3" key="1">
    <citation type="submission" date="2020-01" db="EMBL/GenBank/DDBJ databases">
        <title>Aspergillus terreus IFO 6365 whole genome shotgun sequence.</title>
        <authorList>
            <person name="Kanamasa S."/>
            <person name="Takahashi H."/>
        </authorList>
    </citation>
    <scope>NUCLEOTIDE SEQUENCE [LARGE SCALE GENOMIC DNA]</scope>
    <source>
        <strain evidence="2 3">IFO 6365</strain>
    </source>
</reference>
<organism evidence="2 3">
    <name type="scientific">Aspergillus terreus</name>
    <dbReference type="NCBI Taxonomy" id="33178"/>
    <lineage>
        <taxon>Eukaryota</taxon>
        <taxon>Fungi</taxon>
        <taxon>Dikarya</taxon>
        <taxon>Ascomycota</taxon>
        <taxon>Pezizomycotina</taxon>
        <taxon>Eurotiomycetes</taxon>
        <taxon>Eurotiomycetidae</taxon>
        <taxon>Eurotiales</taxon>
        <taxon>Aspergillaceae</taxon>
        <taxon>Aspergillus</taxon>
        <taxon>Aspergillus subgen. Circumdati</taxon>
    </lineage>
</organism>
<protein>
    <recommendedName>
        <fullName evidence="1">DUF7702 domain-containing protein</fullName>
    </recommendedName>
</protein>
<dbReference type="InterPro" id="IPR056119">
    <property type="entry name" value="DUF7702"/>
</dbReference>
<dbReference type="OrthoDB" id="2560628at2759"/>
<evidence type="ECO:0000313" key="3">
    <source>
        <dbReference type="Proteomes" id="UP000452235"/>
    </source>
</evidence>
<feature type="domain" description="DUF7702" evidence="1">
    <location>
        <begin position="3"/>
        <end position="242"/>
    </location>
</feature>
<evidence type="ECO:0000313" key="2">
    <source>
        <dbReference type="EMBL" id="GFF12038.1"/>
    </source>
</evidence>
<name>A0A5M3YZ03_ASPTE</name>
<evidence type="ECO:0000259" key="1">
    <source>
        <dbReference type="Pfam" id="PF24800"/>
    </source>
</evidence>
<dbReference type="PANTHER" id="PTHR42109:SF2">
    <property type="entry name" value="INTEGRAL MEMBRANE PROTEIN"/>
    <property type="match status" value="1"/>
</dbReference>
<proteinExistence type="predicted"/>
<dbReference type="AlphaFoldDB" id="A0A5M3YZ03"/>
<dbReference type="EMBL" id="BLJY01000001">
    <property type="protein sequence ID" value="GFF12038.1"/>
    <property type="molecule type" value="Genomic_DNA"/>
</dbReference>
<dbReference type="Proteomes" id="UP000452235">
    <property type="component" value="Unassembled WGS sequence"/>
</dbReference>
<dbReference type="Pfam" id="PF24800">
    <property type="entry name" value="DUF7702"/>
    <property type="match status" value="1"/>
</dbReference>